<feature type="transmembrane region" description="Helical" evidence="1">
    <location>
        <begin position="12"/>
        <end position="33"/>
    </location>
</feature>
<protein>
    <submittedName>
        <fullName evidence="2">Gamma-glutamyltranspeptidase</fullName>
    </submittedName>
</protein>
<dbReference type="PANTHER" id="PTHR11686:SF9">
    <property type="entry name" value="RE13973P"/>
    <property type="match status" value="1"/>
</dbReference>
<gene>
    <name evidence="2" type="ORF">NTJ_14100</name>
</gene>
<evidence type="ECO:0000313" key="3">
    <source>
        <dbReference type="Proteomes" id="UP001307889"/>
    </source>
</evidence>
<dbReference type="Gene3D" id="1.10.246.130">
    <property type="match status" value="1"/>
</dbReference>
<dbReference type="NCBIfam" id="TIGR00066">
    <property type="entry name" value="g_glut_trans"/>
    <property type="match status" value="1"/>
</dbReference>
<name>A0ABN7BAF0_9HEMI</name>
<dbReference type="InterPro" id="IPR043137">
    <property type="entry name" value="GGT_ssub_C"/>
</dbReference>
<dbReference type="SUPFAM" id="SSF56235">
    <property type="entry name" value="N-terminal nucleophile aminohydrolases (Ntn hydrolases)"/>
    <property type="match status" value="1"/>
</dbReference>
<evidence type="ECO:0000256" key="1">
    <source>
        <dbReference type="SAM" id="Phobius"/>
    </source>
</evidence>
<dbReference type="InterPro" id="IPR029055">
    <property type="entry name" value="Ntn_hydrolases_N"/>
</dbReference>
<sequence length="602" mass="65874">MQWKDIVCQREKYLTITGVAALGVLLSMILFLYKGDSQKNQLMRTVVDPDIELAPSPSILKSFKKAAVSSDSVVCSEIGRDILAKNGSAVDAAVAVLLCSGIVNMEAMGIGGGVIMTVYIRKERKAFSIVARESAPAASYANMFFHQSYDKFLLSPSRTGGLAVGVPGELKGYWEAWRRFGKLPWYDLVEPSIILCRAGYQMSIPQRDALKFRPGIIEADPNLRSWFLDEGSNEFKRWGSKIVPTKLCETYEIVANVGGLALHDGPLTRSFVDDVKRLGGVLSEEDMRSYRVDWATPLSSRIGSDQLYTAPPPASGALLSHILHTLEGFKFTPKDFSNDNSTIKTIHRVVESYKYAFAHRAMLGDPNFVNVTDIVEKLLSPAYGDAVRAKIDIQPHPDPRHYEALGQRLNEFGTNHVSVLSSEGDAVAATSSINLYFGAGATSEQTGIVLNDVMDDFSNENSTNYFNLPPSLQNLIEPGKKPMSSACPTIIVDSDGEVKLVIGASGGTRIITAVAWVILRMYWFGENLKQAVDASRIHHQLVPNVLNYEYGLLKNVVDGLKSLGHQTERVMTRSVVCGIAVANGSIHVNADFRKFGGAVGLD</sequence>
<dbReference type="PANTHER" id="PTHR11686">
    <property type="entry name" value="GAMMA GLUTAMYL TRANSPEPTIDASE"/>
    <property type="match status" value="1"/>
</dbReference>
<dbReference type="InterPro" id="IPR000101">
    <property type="entry name" value="GGT_peptidase"/>
</dbReference>
<keyword evidence="3" id="KW-1185">Reference proteome</keyword>
<dbReference type="Proteomes" id="UP001307889">
    <property type="component" value="Chromosome 12"/>
</dbReference>
<evidence type="ECO:0000313" key="2">
    <source>
        <dbReference type="EMBL" id="BET01284.1"/>
    </source>
</evidence>
<dbReference type="EMBL" id="AP028920">
    <property type="protein sequence ID" value="BET01284.1"/>
    <property type="molecule type" value="Genomic_DNA"/>
</dbReference>
<dbReference type="Gene3D" id="3.60.20.40">
    <property type="match status" value="1"/>
</dbReference>
<dbReference type="PRINTS" id="PR01210">
    <property type="entry name" value="GGTRANSPTASE"/>
</dbReference>
<keyword evidence="1" id="KW-1133">Transmembrane helix</keyword>
<dbReference type="InterPro" id="IPR043138">
    <property type="entry name" value="GGT_lsub"/>
</dbReference>
<organism evidence="2 3">
    <name type="scientific">Nesidiocoris tenuis</name>
    <dbReference type="NCBI Taxonomy" id="355587"/>
    <lineage>
        <taxon>Eukaryota</taxon>
        <taxon>Metazoa</taxon>
        <taxon>Ecdysozoa</taxon>
        <taxon>Arthropoda</taxon>
        <taxon>Hexapoda</taxon>
        <taxon>Insecta</taxon>
        <taxon>Pterygota</taxon>
        <taxon>Neoptera</taxon>
        <taxon>Paraneoptera</taxon>
        <taxon>Hemiptera</taxon>
        <taxon>Heteroptera</taxon>
        <taxon>Panheteroptera</taxon>
        <taxon>Cimicomorpha</taxon>
        <taxon>Miridae</taxon>
        <taxon>Dicyphina</taxon>
        <taxon>Nesidiocoris</taxon>
    </lineage>
</organism>
<accession>A0ABN7BAF0</accession>
<proteinExistence type="predicted"/>
<keyword evidence="1" id="KW-0472">Membrane</keyword>
<dbReference type="Pfam" id="PF01019">
    <property type="entry name" value="G_glu_transpept"/>
    <property type="match status" value="1"/>
</dbReference>
<keyword evidence="1" id="KW-0812">Transmembrane</keyword>
<reference evidence="2 3" key="1">
    <citation type="submission" date="2023-09" db="EMBL/GenBank/DDBJ databases">
        <title>Nesidiocoris tenuis whole genome shotgun sequence.</title>
        <authorList>
            <person name="Shibata T."/>
            <person name="Shimoda M."/>
            <person name="Kobayashi T."/>
            <person name="Uehara T."/>
        </authorList>
    </citation>
    <scope>NUCLEOTIDE SEQUENCE [LARGE SCALE GENOMIC DNA]</scope>
    <source>
        <strain evidence="2 3">Japan</strain>
    </source>
</reference>